<sequence>MLASRLLFQSNFSGMSRSASLLGAHASAAARAGTSPAARYFDVFPCSYADAKTSSATTESQSTITNNGIKPGFLEFAKVVKRTFSSRTSKSNSHNFTMGAEMAARQAQDAACEPFSVIEQVRNDVDTTIALMAFTCLGILYMSANDSTSTNSGSSCCSNCCNRQCQGLNPKVQQD</sequence>
<dbReference type="AlphaFoldDB" id="A0ABC9BGB6"/>
<organism evidence="1 2">
    <name type="scientific">Urochloa decumbens</name>
    <dbReference type="NCBI Taxonomy" id="240449"/>
    <lineage>
        <taxon>Eukaryota</taxon>
        <taxon>Viridiplantae</taxon>
        <taxon>Streptophyta</taxon>
        <taxon>Embryophyta</taxon>
        <taxon>Tracheophyta</taxon>
        <taxon>Spermatophyta</taxon>
        <taxon>Magnoliopsida</taxon>
        <taxon>Liliopsida</taxon>
        <taxon>Poales</taxon>
        <taxon>Poaceae</taxon>
        <taxon>PACMAD clade</taxon>
        <taxon>Panicoideae</taxon>
        <taxon>Panicodae</taxon>
        <taxon>Paniceae</taxon>
        <taxon>Melinidinae</taxon>
        <taxon>Urochloa</taxon>
    </lineage>
</organism>
<reference evidence="1" key="1">
    <citation type="submission" date="2024-10" db="EMBL/GenBank/DDBJ databases">
        <authorList>
            <person name="Ryan C."/>
        </authorList>
    </citation>
    <scope>NUCLEOTIDE SEQUENCE [LARGE SCALE GENOMIC DNA]</scope>
</reference>
<keyword evidence="2" id="KW-1185">Reference proteome</keyword>
<evidence type="ECO:0000313" key="2">
    <source>
        <dbReference type="Proteomes" id="UP001497457"/>
    </source>
</evidence>
<evidence type="ECO:0000313" key="1">
    <source>
        <dbReference type="EMBL" id="CAL4999955.1"/>
    </source>
</evidence>
<dbReference type="Proteomes" id="UP001497457">
    <property type="component" value="Chromosome 25rd"/>
</dbReference>
<gene>
    <name evidence="1" type="ORF">URODEC1_LOCUS64604</name>
</gene>
<proteinExistence type="predicted"/>
<protein>
    <submittedName>
        <fullName evidence="1">Uncharacterized protein</fullName>
    </submittedName>
</protein>
<accession>A0ABC9BGB6</accession>
<dbReference type="EMBL" id="OZ075135">
    <property type="protein sequence ID" value="CAL4999955.1"/>
    <property type="molecule type" value="Genomic_DNA"/>
</dbReference>
<name>A0ABC9BGB6_9POAL</name>